<evidence type="ECO:0000313" key="6">
    <source>
        <dbReference type="EnsemblMetazoa" id="XP_030841820"/>
    </source>
</evidence>
<reference evidence="6" key="2">
    <citation type="submission" date="2021-01" db="UniProtKB">
        <authorList>
            <consortium name="EnsemblMetazoa"/>
        </authorList>
    </citation>
    <scope>IDENTIFICATION</scope>
</reference>
<dbReference type="SUPFAM" id="SSF52540">
    <property type="entry name" value="P-loop containing nucleoside triphosphate hydrolases"/>
    <property type="match status" value="1"/>
</dbReference>
<feature type="compositionally biased region" description="Low complexity" evidence="3">
    <location>
        <begin position="89"/>
        <end position="99"/>
    </location>
</feature>
<reference evidence="7" key="1">
    <citation type="submission" date="2015-02" db="EMBL/GenBank/DDBJ databases">
        <title>Genome sequencing for Strongylocentrotus purpuratus.</title>
        <authorList>
            <person name="Murali S."/>
            <person name="Liu Y."/>
            <person name="Vee V."/>
            <person name="English A."/>
            <person name="Wang M."/>
            <person name="Skinner E."/>
            <person name="Han Y."/>
            <person name="Muzny D.M."/>
            <person name="Worley K.C."/>
            <person name="Gibbs R.A."/>
        </authorList>
    </citation>
    <scope>NUCLEOTIDE SEQUENCE</scope>
</reference>
<evidence type="ECO:0000256" key="2">
    <source>
        <dbReference type="ARBA" id="ARBA00022840"/>
    </source>
</evidence>
<name>A0A7M7NUZ3_STRPU</name>
<dbReference type="FunCoup" id="A0A7M7NUZ3">
    <property type="interactions" value="699"/>
</dbReference>
<keyword evidence="1" id="KW-0547">Nucleotide-binding</keyword>
<evidence type="ECO:0000259" key="4">
    <source>
        <dbReference type="PROSITE" id="PS50017"/>
    </source>
</evidence>
<dbReference type="InParanoid" id="A0A7M7NUZ3"/>
<dbReference type="SUPFAM" id="SSF52047">
    <property type="entry name" value="RNI-like"/>
    <property type="match status" value="1"/>
</dbReference>
<keyword evidence="2" id="KW-0067">ATP-binding</keyword>
<proteinExistence type="predicted"/>
<dbReference type="InterPro" id="IPR000488">
    <property type="entry name" value="Death_dom"/>
</dbReference>
<dbReference type="PROSITE" id="PS50017">
    <property type="entry name" value="DEATH_DOMAIN"/>
    <property type="match status" value="1"/>
</dbReference>
<dbReference type="EnsemblMetazoa" id="XM_030985960">
    <property type="protein sequence ID" value="XP_030841820"/>
    <property type="gene ID" value="LOC100889688"/>
</dbReference>
<dbReference type="CDD" id="cd01670">
    <property type="entry name" value="Death"/>
    <property type="match status" value="1"/>
</dbReference>
<organism evidence="6 7">
    <name type="scientific">Strongylocentrotus purpuratus</name>
    <name type="common">Purple sea urchin</name>
    <dbReference type="NCBI Taxonomy" id="7668"/>
    <lineage>
        <taxon>Eukaryota</taxon>
        <taxon>Metazoa</taxon>
        <taxon>Echinodermata</taxon>
        <taxon>Eleutherozoa</taxon>
        <taxon>Echinozoa</taxon>
        <taxon>Echinoidea</taxon>
        <taxon>Euechinoidea</taxon>
        <taxon>Echinacea</taxon>
        <taxon>Camarodonta</taxon>
        <taxon>Echinidea</taxon>
        <taxon>Strongylocentrotidae</taxon>
        <taxon>Strongylocentrotus</taxon>
    </lineage>
</organism>
<feature type="compositionally biased region" description="Polar residues" evidence="3">
    <location>
        <begin position="45"/>
        <end position="61"/>
    </location>
</feature>
<dbReference type="KEGG" id="spu:100889688"/>
<evidence type="ECO:0000256" key="3">
    <source>
        <dbReference type="SAM" id="MobiDB-lite"/>
    </source>
</evidence>
<dbReference type="RefSeq" id="XP_030841820.1">
    <property type="nucleotide sequence ID" value="XM_030985960.1"/>
</dbReference>
<feature type="compositionally biased region" description="Polar residues" evidence="3">
    <location>
        <begin position="100"/>
        <end position="115"/>
    </location>
</feature>
<dbReference type="SUPFAM" id="SSF47986">
    <property type="entry name" value="DEATH domain"/>
    <property type="match status" value="1"/>
</dbReference>
<accession>A0A7M7NUZ3</accession>
<sequence>MPVSLGEWRVRIGTFIRRRKKEYDYNYFSRKLFNLIKRAKNFQSPEENNSECNTSQTQSQCDGPECDAVKESGSSCDVKSPGPNEVSHSESSCAENSSSPTANETNPLHDTTDVQNPDPRPCTEDTVDNKNIAINLMSPDYPTKSSQISKTDQPEVGTSESYSHVPAAVPGEPARIKLHKEETSNSTPSRIEDQSLGLSPKPSQDTTRNTEQTTPSIKKVREYHGSPTFPVLGSGITSGKADAIKGNGCPGMNNILLLRSGDVERNPGPNDNPGILTELELYLLADGMDPSDFRKVGLALGSTEAQLSRFEKDKPGNSMGATYQMLYEWRKTVQESEARDILVNKLDSIKLVQLADSVRRGQVGDHIPSMTEKEIDRVAEDVKRYLAILLCQIQADPLNSELVLAFERIFTNLTLMEEDKGTKRKAPLLYDDLLGTKVNGIYPKRLLVEGEGGVGKTTFCAKIAWDWIHGKGYKDFKLVLVVLLREAKDKTVGEVVKSYLSDNNPVTAKQLDKYILSNPDDVLLVLDGLDEFAVDLNSTQQIALITLNRLFKSGTVLITSRQWRSDEIRKNAYLRKVFAFIAIEGFSPENLSSYITKFFHPDKASSEDLSRFISNNAVIRENMAPYPIYTAMLCIMWKEFDGERREAMSKLQTFSQLFDEMVRFLVDHYLSKLTVPSADADEKLDENRSEILNHEIYIGCVAFQGLLERRLVFSEEEFQSCPGSVDTGCKVGVLTKEKHIPSRRDRRHHSHSAGLAVQFPHKLFQEYLSGMYLASLYNSNRNEYDKLIANIIPKAEEYRYLLYFTAAQQKEIGLDIVSLLITSKSEHRPTENFIVDVAFESQDQSVAKSVADHLYRYPGKTLEITGEMQVHTVSGHIFVMNHREPDDLIIRGSRGRTVSEDLAEFICSSRSLRFVAIVHVIHDVFYSVLANKAVDSKMETLHTQLDDLKERPAASRDLAQFICKMPHLKKLTLRYIGRMHDAFYSTLSSEASSAKIETLDIQLDDLSERPAASRDLAQFFCKMPYLKKLTFRCGGLMHDDFYSTSSSIASSAKIETLAIQLDDLSERPFASRGLAEFICKMPHLKNLTLYGQESWDNYKLHDAFYSTFSSMASSSKIETLHIHLDNLSERPSASRDLAQVICKLPHLKNLTLNGQKGWDDFSLHNDFFSTFSSMASSAKIETLDIQLDDLSERPSASRDLAQVLCKMPHLKNLTVSCERQMHDAFYSTLSSEASSAKIETLHIRLSDLSERPSASRNLAQFICKMPHLKNLTLLCARCMNDDFYSTAALIASSAKIETLVIRLHNLSDRPSESRGLAEFICKMPHLKNLTLTSRGSLNDDFYSKSSSLASSAKIETLDFQLDDFSERPTASRDLAQFFCKMPYLKNLTLSCGDCMNDTFYSTSPPMALSAKGESGSTGLATLTELTVDNMTLRGWRDCGSMFDNVKKVTIRVRSTITYDVIRRIHLPGATELTILKEVYGDRHSGFIKEPPLIPNALLNISPQLVKVTFSDLAIGNIYMERILLAFRIPHNLKHLKTIRFIRCRTDERVDDVIIACNEDQVIKVEVQHGEPRGLGEWA</sequence>
<dbReference type="InterPro" id="IPR011029">
    <property type="entry name" value="DEATH-like_dom_sf"/>
</dbReference>
<dbReference type="GeneID" id="100889688"/>
<dbReference type="InterPro" id="IPR032675">
    <property type="entry name" value="LRR_dom_sf"/>
</dbReference>
<dbReference type="GO" id="GO:0007165">
    <property type="term" value="P:signal transduction"/>
    <property type="evidence" value="ECO:0007669"/>
    <property type="project" value="InterPro"/>
</dbReference>
<evidence type="ECO:0000256" key="1">
    <source>
        <dbReference type="ARBA" id="ARBA00022741"/>
    </source>
</evidence>
<protein>
    <submittedName>
        <fullName evidence="6">Uncharacterized protein</fullName>
    </submittedName>
</protein>
<feature type="compositionally biased region" description="Polar residues" evidence="3">
    <location>
        <begin position="201"/>
        <end position="216"/>
    </location>
</feature>
<feature type="domain" description="Death" evidence="4">
    <location>
        <begin position="278"/>
        <end position="362"/>
    </location>
</feature>
<evidence type="ECO:0000313" key="7">
    <source>
        <dbReference type="Proteomes" id="UP000007110"/>
    </source>
</evidence>
<dbReference type="PROSITE" id="PS50837">
    <property type="entry name" value="NACHT"/>
    <property type="match status" value="1"/>
</dbReference>
<dbReference type="InterPro" id="IPR007111">
    <property type="entry name" value="NACHT_NTPase"/>
</dbReference>
<dbReference type="InterPro" id="IPR027417">
    <property type="entry name" value="P-loop_NTPase"/>
</dbReference>
<dbReference type="Pfam" id="PF05729">
    <property type="entry name" value="NACHT"/>
    <property type="match status" value="1"/>
</dbReference>
<dbReference type="Proteomes" id="UP000007110">
    <property type="component" value="Unassembled WGS sequence"/>
</dbReference>
<dbReference type="PANTHER" id="PTHR24407">
    <property type="entry name" value="PROTEIN KINASE DOMAIN-CONTAINING PROTEIN"/>
    <property type="match status" value="1"/>
</dbReference>
<feature type="compositionally biased region" description="Polar residues" evidence="3">
    <location>
        <begin position="143"/>
        <end position="162"/>
    </location>
</feature>
<feature type="region of interest" description="Disordered" evidence="3">
    <location>
        <begin position="45"/>
        <end position="225"/>
    </location>
</feature>
<keyword evidence="7" id="KW-1185">Reference proteome</keyword>
<dbReference type="Gene3D" id="3.40.50.300">
    <property type="entry name" value="P-loop containing nucleotide triphosphate hydrolases"/>
    <property type="match status" value="1"/>
</dbReference>
<dbReference type="PANTHER" id="PTHR24407:SF14">
    <property type="entry name" value="SIR2-LIKE DOMAIN-CONTAINING PROTEIN"/>
    <property type="match status" value="1"/>
</dbReference>
<dbReference type="OrthoDB" id="120976at2759"/>
<feature type="domain" description="NACHT" evidence="5">
    <location>
        <begin position="444"/>
        <end position="561"/>
    </location>
</feature>
<evidence type="ECO:0000259" key="5">
    <source>
        <dbReference type="PROSITE" id="PS50837"/>
    </source>
</evidence>
<dbReference type="Gene3D" id="1.10.533.10">
    <property type="entry name" value="Death Domain, Fas"/>
    <property type="match status" value="1"/>
</dbReference>
<dbReference type="GO" id="GO:0005524">
    <property type="term" value="F:ATP binding"/>
    <property type="evidence" value="ECO:0007669"/>
    <property type="project" value="UniProtKB-KW"/>
</dbReference>
<dbReference type="Gene3D" id="3.80.10.10">
    <property type="entry name" value="Ribonuclease Inhibitor"/>
    <property type="match status" value="2"/>
</dbReference>